<feature type="region of interest" description="Disordered" evidence="2">
    <location>
        <begin position="159"/>
        <end position="183"/>
    </location>
</feature>
<feature type="coiled-coil region" evidence="1">
    <location>
        <begin position="97"/>
        <end position="124"/>
    </location>
</feature>
<evidence type="ECO:0000313" key="4">
    <source>
        <dbReference type="RefSeq" id="XP_020642547.2"/>
    </source>
</evidence>
<dbReference type="CTD" id="55771"/>
<evidence type="ECO:0000256" key="1">
    <source>
        <dbReference type="SAM" id="Coils"/>
    </source>
</evidence>
<feature type="region of interest" description="Disordered" evidence="2">
    <location>
        <begin position="322"/>
        <end position="343"/>
    </location>
</feature>
<reference evidence="4 5" key="1">
    <citation type="submission" date="2025-05" db="UniProtKB">
        <authorList>
            <consortium name="RefSeq"/>
        </authorList>
    </citation>
    <scope>IDENTIFICATION</scope>
</reference>
<dbReference type="GeneID" id="110075525"/>
<dbReference type="GO" id="GO:0005737">
    <property type="term" value="C:cytoplasm"/>
    <property type="evidence" value="ECO:0007669"/>
    <property type="project" value="TreeGrafter"/>
</dbReference>
<dbReference type="RefSeq" id="XP_020642547.2">
    <property type="nucleotide sequence ID" value="XM_020786888.2"/>
</dbReference>
<gene>
    <name evidence="4 5 6" type="primary">PRR11</name>
</gene>
<dbReference type="Proteomes" id="UP001652642">
    <property type="component" value="Chromosome 7"/>
</dbReference>
<proteinExistence type="predicted"/>
<dbReference type="RefSeq" id="XP_072834684.1">
    <property type="nucleotide sequence ID" value="XM_072978583.1"/>
</dbReference>
<keyword evidence="1" id="KW-0175">Coiled coil</keyword>
<dbReference type="AlphaFoldDB" id="A0A6J0T1P8"/>
<dbReference type="RefSeq" id="XP_072834685.1">
    <property type="nucleotide sequence ID" value="XM_072978584.1"/>
</dbReference>
<feature type="compositionally biased region" description="Pro residues" evidence="2">
    <location>
        <begin position="164"/>
        <end position="183"/>
    </location>
</feature>
<dbReference type="PANTHER" id="PTHR23330:SF9">
    <property type="entry name" value="PROLINE-RICH PROTEIN 11"/>
    <property type="match status" value="1"/>
</dbReference>
<sequence>MSKSKQRRRLRLKARSKICLMKKRRSINQLQRSDVVPPKPLMLPSTEHKPFWSWTSPLWRLTEAVKPLLVTASRWFWWCRKAVTHIFQIIKKPIFQSHMCQQELNSLRERLERLEIEFSKLQSLVQNGAVAPPTSQSSESPVLTLPALRELDIVRPVSSTSQPLMPPAPPPPPPPPLPPPPLPPVPLSLKRIGATKTQTASLKKEVPMQITIQDLLNVKLKKTQRGTEMNKKRSPLEQRKALVTLSDLQSISLKSKNPRPAARVTNHLITPSKTGLDLRKHLKKVAIDRSPGGTPLTNKENVETGTGLTPIMTQALRRKFQLAHPKSPSPAGLTTTNGFEERT</sequence>
<protein>
    <submittedName>
        <fullName evidence="4 5">Proline-rich protein 11 isoform X1</fullName>
    </submittedName>
</protein>
<accession>A0A6J0T1P8</accession>
<evidence type="ECO:0000313" key="5">
    <source>
        <dbReference type="RefSeq" id="XP_072834684.1"/>
    </source>
</evidence>
<organism evidence="3 4">
    <name type="scientific">Pogona vitticeps</name>
    <name type="common">central bearded dragon</name>
    <dbReference type="NCBI Taxonomy" id="103695"/>
    <lineage>
        <taxon>Eukaryota</taxon>
        <taxon>Metazoa</taxon>
        <taxon>Chordata</taxon>
        <taxon>Craniata</taxon>
        <taxon>Vertebrata</taxon>
        <taxon>Euteleostomi</taxon>
        <taxon>Lepidosauria</taxon>
        <taxon>Squamata</taxon>
        <taxon>Bifurcata</taxon>
        <taxon>Unidentata</taxon>
        <taxon>Episquamata</taxon>
        <taxon>Toxicofera</taxon>
        <taxon>Iguania</taxon>
        <taxon>Acrodonta</taxon>
        <taxon>Agamidae</taxon>
        <taxon>Amphibolurinae</taxon>
        <taxon>Pogona</taxon>
    </lineage>
</organism>
<dbReference type="GO" id="GO:0005634">
    <property type="term" value="C:nucleus"/>
    <property type="evidence" value="ECO:0007669"/>
    <property type="project" value="TreeGrafter"/>
</dbReference>
<evidence type="ECO:0000256" key="2">
    <source>
        <dbReference type="SAM" id="MobiDB-lite"/>
    </source>
</evidence>
<evidence type="ECO:0000313" key="6">
    <source>
        <dbReference type="RefSeq" id="XP_072834685.1"/>
    </source>
</evidence>
<name>A0A6J0T1P8_9SAUR</name>
<feature type="compositionally biased region" description="Polar residues" evidence="2">
    <location>
        <begin position="332"/>
        <end position="343"/>
    </location>
</feature>
<keyword evidence="3" id="KW-1185">Reference proteome</keyword>
<evidence type="ECO:0000313" key="3">
    <source>
        <dbReference type="Proteomes" id="UP001652642"/>
    </source>
</evidence>
<dbReference type="PANTHER" id="PTHR23330">
    <property type="entry name" value="P300 TRANSCRIPTIONAL COFACTOR JMY-RELATED"/>
    <property type="match status" value="1"/>
</dbReference>